<gene>
    <name evidence="3" type="ORF">LzC2_03740</name>
</gene>
<proteinExistence type="predicted"/>
<keyword evidence="4" id="KW-1185">Reference proteome</keyword>
<comment type="caution">
    <text evidence="3">The sequence shown here is derived from an EMBL/GenBank/DDBJ whole genome shotgun (WGS) entry which is preliminary data.</text>
</comment>
<feature type="domain" description="HNH nuclease" evidence="1">
    <location>
        <begin position="195"/>
        <end position="248"/>
    </location>
</feature>
<dbReference type="InterPro" id="IPR011396">
    <property type="entry name" value="PT_DNA_restrict"/>
</dbReference>
<accession>A0ABX1V930</accession>
<dbReference type="RefSeq" id="WP_171183134.1">
    <property type="nucleotide sequence ID" value="NZ_WTPX01000006.1"/>
</dbReference>
<protein>
    <recommendedName>
        <fullName evidence="5">HNH endonuclease</fullName>
    </recommendedName>
</protein>
<name>A0ABX1V930_9PLAN</name>
<dbReference type="Proteomes" id="UP000609651">
    <property type="component" value="Unassembled WGS sequence"/>
</dbReference>
<organism evidence="3 4">
    <name type="scientific">Alienimonas chondri</name>
    <dbReference type="NCBI Taxonomy" id="2681879"/>
    <lineage>
        <taxon>Bacteria</taxon>
        <taxon>Pseudomonadati</taxon>
        <taxon>Planctomycetota</taxon>
        <taxon>Planctomycetia</taxon>
        <taxon>Planctomycetales</taxon>
        <taxon>Planctomycetaceae</taxon>
        <taxon>Alienimonas</taxon>
    </lineage>
</organism>
<dbReference type="Pfam" id="PF26340">
    <property type="entry name" value="DNA-SBD_ScoMcrA"/>
    <property type="match status" value="1"/>
</dbReference>
<evidence type="ECO:0008006" key="5">
    <source>
        <dbReference type="Google" id="ProtNLM"/>
    </source>
</evidence>
<feature type="domain" description="ScoMcrA-like DNA sulfur-binding" evidence="2">
    <location>
        <begin position="15"/>
        <end position="152"/>
    </location>
</feature>
<dbReference type="PIRSF" id="PIRSF030850">
    <property type="entry name" value="UCP030850"/>
    <property type="match status" value="1"/>
</dbReference>
<dbReference type="InterPro" id="IPR003615">
    <property type="entry name" value="HNH_nuc"/>
</dbReference>
<dbReference type="EMBL" id="WTPX01000006">
    <property type="protein sequence ID" value="NNJ24318.1"/>
    <property type="molecule type" value="Genomic_DNA"/>
</dbReference>
<evidence type="ECO:0000259" key="2">
    <source>
        <dbReference type="Pfam" id="PF26340"/>
    </source>
</evidence>
<evidence type="ECO:0000313" key="4">
    <source>
        <dbReference type="Proteomes" id="UP000609651"/>
    </source>
</evidence>
<evidence type="ECO:0000313" key="3">
    <source>
        <dbReference type="EMBL" id="NNJ24318.1"/>
    </source>
</evidence>
<reference evidence="3 4" key="1">
    <citation type="journal article" date="2020" name="Syst. Appl. Microbiol.">
        <title>Alienimonas chondri sp. nov., a novel planctomycete isolated from the biofilm of the red alga Chondrus crispus.</title>
        <authorList>
            <person name="Vitorino I."/>
            <person name="Albuquerque L."/>
            <person name="Wiegand S."/>
            <person name="Kallscheuer N."/>
            <person name="da Costa M.S."/>
            <person name="Lobo-da-Cunha A."/>
            <person name="Jogler C."/>
            <person name="Lage O.M."/>
        </authorList>
    </citation>
    <scope>NUCLEOTIDE SEQUENCE [LARGE SCALE GENOMIC DNA]</scope>
    <source>
        <strain evidence="3 4">LzC2</strain>
    </source>
</reference>
<evidence type="ECO:0000259" key="1">
    <source>
        <dbReference type="Pfam" id="PF13391"/>
    </source>
</evidence>
<dbReference type="InterPro" id="IPR058813">
    <property type="entry name" value="DNA-SBD_ScoMcrA"/>
</dbReference>
<dbReference type="Pfam" id="PF13391">
    <property type="entry name" value="HNH_2"/>
    <property type="match status" value="1"/>
</dbReference>
<sequence length="305" mass="33771">MTITSGSLDPRPKDNWLQRLANLNVYRAKGGPAPHKALLLLNMLDQFEELAPDGRTLTLSPALAYRFGVFWTIVAHRRTQPPSVRLPFFHLSSDGLWECFDEAGAPCDDRKKAATAALDPGFVAFLRDPENRLAAMHVLVETFFPVEERAELYALLQIAGPAEGDTDLPVPEAPPARGNAARFRLTVLSSYDYTCALTGYRLDAVDVGSPVDAAHIHAHAASRNNAPQNGIALSKLPHWLFDNGLWSLSDDLTVLVANDRYFREAAPDQRALADYAGQPMRLPNVEANRPDPACLRWHRRKVFLG</sequence>